<dbReference type="Pfam" id="PF00023">
    <property type="entry name" value="Ank"/>
    <property type="match status" value="3"/>
</dbReference>
<feature type="region of interest" description="Disordered" evidence="4">
    <location>
        <begin position="523"/>
        <end position="564"/>
    </location>
</feature>
<evidence type="ECO:0000256" key="4">
    <source>
        <dbReference type="SAM" id="MobiDB-lite"/>
    </source>
</evidence>
<comment type="caution">
    <text evidence="5">The sequence shown here is derived from an EMBL/GenBank/DDBJ whole genome shotgun (WGS) entry which is preliminary data.</text>
</comment>
<feature type="compositionally biased region" description="Low complexity" evidence="4">
    <location>
        <begin position="1497"/>
        <end position="1511"/>
    </location>
</feature>
<protein>
    <submittedName>
        <fullName evidence="5">Uncharacterized protein</fullName>
    </submittedName>
</protein>
<dbReference type="PANTHER" id="PTHR24173">
    <property type="entry name" value="ANKYRIN REPEAT CONTAINING"/>
    <property type="match status" value="1"/>
</dbReference>
<dbReference type="EMBL" id="BLXT01004001">
    <property type="protein sequence ID" value="GFO08823.1"/>
    <property type="molecule type" value="Genomic_DNA"/>
</dbReference>
<evidence type="ECO:0000313" key="5">
    <source>
        <dbReference type="EMBL" id="GFO08823.1"/>
    </source>
</evidence>
<dbReference type="InterPro" id="IPR036770">
    <property type="entry name" value="Ankyrin_rpt-contain_sf"/>
</dbReference>
<reference evidence="5 6" key="1">
    <citation type="journal article" date="2021" name="Elife">
        <title>Chloroplast acquisition without the gene transfer in kleptoplastic sea slugs, Plakobranchus ocellatus.</title>
        <authorList>
            <person name="Maeda T."/>
            <person name="Takahashi S."/>
            <person name="Yoshida T."/>
            <person name="Shimamura S."/>
            <person name="Takaki Y."/>
            <person name="Nagai Y."/>
            <person name="Toyoda A."/>
            <person name="Suzuki Y."/>
            <person name="Arimoto A."/>
            <person name="Ishii H."/>
            <person name="Satoh N."/>
            <person name="Nishiyama T."/>
            <person name="Hasebe M."/>
            <person name="Maruyama T."/>
            <person name="Minagawa J."/>
            <person name="Obokata J."/>
            <person name="Shigenobu S."/>
        </authorList>
    </citation>
    <scope>NUCLEOTIDE SEQUENCE [LARGE SCALE GENOMIC DNA]</scope>
</reference>
<dbReference type="PROSITE" id="PS50297">
    <property type="entry name" value="ANK_REP_REGION"/>
    <property type="match status" value="1"/>
</dbReference>
<keyword evidence="6" id="KW-1185">Reference proteome</keyword>
<evidence type="ECO:0000313" key="6">
    <source>
        <dbReference type="Proteomes" id="UP000735302"/>
    </source>
</evidence>
<dbReference type="SUPFAM" id="SSF48403">
    <property type="entry name" value="Ankyrin repeat"/>
    <property type="match status" value="1"/>
</dbReference>
<evidence type="ECO:0000256" key="3">
    <source>
        <dbReference type="PROSITE-ProRule" id="PRU00023"/>
    </source>
</evidence>
<organism evidence="5 6">
    <name type="scientific">Plakobranchus ocellatus</name>
    <dbReference type="NCBI Taxonomy" id="259542"/>
    <lineage>
        <taxon>Eukaryota</taxon>
        <taxon>Metazoa</taxon>
        <taxon>Spiralia</taxon>
        <taxon>Lophotrochozoa</taxon>
        <taxon>Mollusca</taxon>
        <taxon>Gastropoda</taxon>
        <taxon>Heterobranchia</taxon>
        <taxon>Euthyneura</taxon>
        <taxon>Panpulmonata</taxon>
        <taxon>Sacoglossa</taxon>
        <taxon>Placobranchoidea</taxon>
        <taxon>Plakobranchidae</taxon>
        <taxon>Plakobranchus</taxon>
    </lineage>
</organism>
<dbReference type="PROSITE" id="PS50088">
    <property type="entry name" value="ANK_REPEAT"/>
    <property type="match status" value="1"/>
</dbReference>
<dbReference type="PANTHER" id="PTHR24173:SF74">
    <property type="entry name" value="ANKYRIN REPEAT DOMAIN-CONTAINING PROTEIN 16"/>
    <property type="match status" value="1"/>
</dbReference>
<dbReference type="SMART" id="SM00248">
    <property type="entry name" value="ANK"/>
    <property type="match status" value="5"/>
</dbReference>
<evidence type="ECO:0000256" key="2">
    <source>
        <dbReference type="ARBA" id="ARBA00023043"/>
    </source>
</evidence>
<accession>A0AAV4APT8</accession>
<feature type="region of interest" description="Disordered" evidence="4">
    <location>
        <begin position="374"/>
        <end position="394"/>
    </location>
</feature>
<feature type="compositionally biased region" description="Polar residues" evidence="4">
    <location>
        <begin position="1479"/>
        <end position="1496"/>
    </location>
</feature>
<sequence length="2087" mass="227922">MDVQYNVGTPATIQGIGLEKSGDIIACGSSLCTRDPECVESVIKNRASPSLAGKLTHHDNLLLNDISSVISADMTFSPEAFSSDLDCHMQLQTSDQTAMDVKCQSSGVAALETGRAGKTSEINNNTKKIYKSEKENLDNCKFRNKNKKSDFKSASVEHLGFSLNEDLGSKNTSKKALSILAATGGQKSMQCSSDIIEQTEKISLEDSTPEIPHGDREPEKSCLGNYSMLSDRNGAKVTVKPLSYLKVCSDGETEGTLSCDSSSDILANHSTRPEIKQSSTFTQAKSTLCYAEDNGSKLPIQASDAKTSLRVETLTPDYDLSPMKQGPERLNQFSAEPMCYNPEDIFVDGEGQLDDEELYGLDLLHDSMECLSDSDDDLVSKGRGRPRSTPIKRPVKPPRIIAKVKDAGGQDPNKEMVPSVQAMFNTALHKGVGLNLGKDAGMKIPVTLEQTGLDPNQFCLKVCSSPHSLALPSTIQVPTTLGHQGTSISSHGCRLAEASDRGLDNTRPSVISPASSACTPFSTVTESTVVTDDPIQSKNNPSSTPTPPLTPASDSIGLSEPGIVSSPGAISNQLSIQVDGPIRFHTASHHRFSPCSQHAHAVREQMFLSPVNPPSFQPRLARRFTGNSDTCINLANGHENSQISEYVNPANLCGIKGPTVSSPSSHSVLGLSGAPVAIHQYNGKSRAEKSAPSSADSRSSQYNLEPSSVHVQNGAKSKEIRRVSTNSVCKGTSYHERNTLSVRNCCNETIGLPQVAITTPDIPAGYNQGKSSSLSQQARFLDWLETSEHILNSPAEAELLHTLPQFRNDKSHIQRGVYSHNHTSLENMDLPDSIDISEYISSADKESLEKIRCQGSSLDKYINPLVEQGECAIGSSSSLAAQSSDLAEQRSRQACSYAPLYVAAKEEQANSSQVSPSLPQVPANSSQASPSLIQLLANSSGASPCLPQQPANNSQASTSLKQLLANNSQANSSLIQLLANSSQASPSLIQLLANSSQASPSLIQLLANSSQASPSLIQPLANSSQASPALPRLLENSSQALPSLPLLPAPAGISHSDGKGELDLHLMEPLPAKTGHPSLPHQLDTVHHPAPSLIPYIAHLQAYGHQGHSQGTREQGPNFVHNLPASVDQLEMDSQPFGPEFVQPYKAQNLQPVHRPPVPSPMSNNNIELLVSDIISIEQTLRNQQAPSWLNPSITQAHSTVRGMMAPRDEPTHLANHLNGELVSLAENQGVSSPEMPNDVVSQASSVHSLSVVGRSGLGPSCMSSQVGGNPPPPPPDCVMDYNGILEILDRDEEMRSSSLTRLLGDPSDQTFDFPVDQNNSDIENILCRYPPDDSQALGADSTCHKQLKSQQLHYQQPQQEQQPWLQQQQQQQKSQQVLQLQHQQQDQVQECNEIHPQVKQHHQQQQKQSDMGLPNNTSLAGASDVSMPSAENMPASTSLDRHLEWIRQQQKEEEYLYSISMEKPLEFTLSGEKHKSRPITSSGAQLSPQCVSIATQQANQSQRQPNPQNSFPKLTKETLKAHQKALSQGKFSHQNVFSCTSRTSQSQTSHLANLKYQQPRQTSQAKPLGALGADIVVNTDLPQSKAVRKESTDDNQYQQQHMYLWMQQHQQFWEKQRQGQQEAKLRQQQLQKEQMLQQQNIMQEKAMKQHMQQGELRQPDKQQNHLRQQQQYQQLLIQQQQQQKQELRQKHLNGQHHLVKHTGHEKTSLLHPALQQQQFLKQQEEQQQQQARQGSSGLPQGSALLTRGFPDVVPSSATEPSTKSIHSAENEGNSDQRGTASKARDRSRLNTETRKSEVETRFNSGSDVVRRKAGDSDLSVLSLGDSLSTSGFSEGETVLHTLCYMDLPEEKLHTIAAPHLRYINHKSFSGETALFVAVKCCSLKVVRFLLSCHADPNIVCVSSTQDKGSRSETVEQTCLHEAVEAGSEEIVRILLSCDLIEVDALRPGSEITPLMLALDLHKGPTRRNIALMLRDHQASLFLKDSITGRTPLMFAIQSGDVGLVEDLLQKAGADAARKMVNQVNKRGLTCLHFAAQLKLPVDEKRHLLRAIILAGGDPSQRNNEGESAKDWDKPNVDLVLAQLKRA</sequence>
<feature type="region of interest" description="Disordered" evidence="4">
    <location>
        <begin position="1719"/>
        <end position="1805"/>
    </location>
</feature>
<gene>
    <name evidence="5" type="ORF">PoB_003532800</name>
</gene>
<evidence type="ECO:0000256" key="1">
    <source>
        <dbReference type="ARBA" id="ARBA00022737"/>
    </source>
</evidence>
<dbReference type="Proteomes" id="UP000735302">
    <property type="component" value="Unassembled WGS sequence"/>
</dbReference>
<keyword evidence="1" id="KW-0677">Repeat</keyword>
<feature type="compositionally biased region" description="Polar residues" evidence="4">
    <location>
        <begin position="1756"/>
        <end position="1780"/>
    </location>
</feature>
<dbReference type="InterPro" id="IPR002110">
    <property type="entry name" value="Ankyrin_rpt"/>
</dbReference>
<proteinExistence type="predicted"/>
<feature type="compositionally biased region" description="Low complexity" evidence="4">
    <location>
        <begin position="690"/>
        <end position="700"/>
    </location>
</feature>
<feature type="region of interest" description="Disordered" evidence="4">
    <location>
        <begin position="682"/>
        <end position="718"/>
    </location>
</feature>
<feature type="repeat" description="ANK" evidence="3">
    <location>
        <begin position="1988"/>
        <end position="2015"/>
    </location>
</feature>
<feature type="region of interest" description="Disordered" evidence="4">
    <location>
        <begin position="1646"/>
        <end position="1671"/>
    </location>
</feature>
<feature type="region of interest" description="Disordered" evidence="4">
    <location>
        <begin position="1470"/>
        <end position="1513"/>
    </location>
</feature>
<feature type="compositionally biased region" description="Low complexity" evidence="4">
    <location>
        <begin position="1719"/>
        <end position="1734"/>
    </location>
</feature>
<name>A0AAV4APT8_9GAST</name>
<feature type="compositionally biased region" description="Polar residues" evidence="4">
    <location>
        <begin position="701"/>
        <end position="715"/>
    </location>
</feature>
<keyword evidence="2 3" id="KW-0040">ANK repeat</keyword>
<feature type="region of interest" description="Disordered" evidence="4">
    <location>
        <begin position="1397"/>
        <end position="1438"/>
    </location>
</feature>
<feature type="compositionally biased region" description="Basic and acidic residues" evidence="4">
    <location>
        <begin position="1783"/>
        <end position="1801"/>
    </location>
</feature>
<dbReference type="Gene3D" id="1.25.40.20">
    <property type="entry name" value="Ankyrin repeat-containing domain"/>
    <property type="match status" value="1"/>
</dbReference>